<name>A0ABM5KJE5_DIAVI</name>
<protein>
    <recommendedName>
        <fullName evidence="4">Myb-like domain-containing protein</fullName>
    </recommendedName>
</protein>
<dbReference type="GeneID" id="126887053"/>
<reference evidence="2" key="1">
    <citation type="submission" date="2025-05" db="UniProtKB">
        <authorList>
            <consortium name="EnsemblMetazoa"/>
        </authorList>
    </citation>
    <scope>IDENTIFICATION</scope>
</reference>
<proteinExistence type="predicted"/>
<feature type="compositionally biased region" description="Basic and acidic residues" evidence="1">
    <location>
        <begin position="64"/>
        <end position="73"/>
    </location>
</feature>
<evidence type="ECO:0000313" key="3">
    <source>
        <dbReference type="Proteomes" id="UP001652700"/>
    </source>
</evidence>
<feature type="compositionally biased region" description="Basic residues" evidence="1">
    <location>
        <begin position="1"/>
        <end position="11"/>
    </location>
</feature>
<feature type="compositionally biased region" description="Basic and acidic residues" evidence="1">
    <location>
        <begin position="22"/>
        <end position="37"/>
    </location>
</feature>
<evidence type="ECO:0000256" key="1">
    <source>
        <dbReference type="SAM" id="MobiDB-lite"/>
    </source>
</evidence>
<dbReference type="RefSeq" id="XP_050510332.1">
    <property type="nucleotide sequence ID" value="XM_050654375.1"/>
</dbReference>
<evidence type="ECO:0008006" key="4">
    <source>
        <dbReference type="Google" id="ProtNLM"/>
    </source>
</evidence>
<accession>A0ABM5KJE5</accession>
<organism evidence="2 3">
    <name type="scientific">Diabrotica virgifera virgifera</name>
    <name type="common">western corn rootworm</name>
    <dbReference type="NCBI Taxonomy" id="50390"/>
    <lineage>
        <taxon>Eukaryota</taxon>
        <taxon>Metazoa</taxon>
        <taxon>Ecdysozoa</taxon>
        <taxon>Arthropoda</taxon>
        <taxon>Hexapoda</taxon>
        <taxon>Insecta</taxon>
        <taxon>Pterygota</taxon>
        <taxon>Neoptera</taxon>
        <taxon>Endopterygota</taxon>
        <taxon>Coleoptera</taxon>
        <taxon>Polyphaga</taxon>
        <taxon>Cucujiformia</taxon>
        <taxon>Chrysomeloidea</taxon>
        <taxon>Chrysomelidae</taxon>
        <taxon>Galerucinae</taxon>
        <taxon>Diabroticina</taxon>
        <taxon>Diabroticites</taxon>
        <taxon>Diabrotica</taxon>
    </lineage>
</organism>
<keyword evidence="3" id="KW-1185">Reference proteome</keyword>
<sequence length="142" mass="17236">MQKVLKRVTRGKKPEDELDTGDSDRYVHQSTERDQHNENTLSRNYFKKATSPFHESNEENSEEPPTKKTKESSTKSIQRFRAKWSDNEKQVLLQYFEKHIEKKITPRKHECDELLKLHPHVFENKDWVRIKTYVYNTFRERK</sequence>
<feature type="region of interest" description="Disordered" evidence="1">
    <location>
        <begin position="1"/>
        <end position="80"/>
    </location>
</feature>
<evidence type="ECO:0000313" key="2">
    <source>
        <dbReference type="EnsemblMetazoa" id="XP_050510332.1"/>
    </source>
</evidence>
<dbReference type="EnsemblMetazoa" id="XM_050654375.1">
    <property type="protein sequence ID" value="XP_050510332.1"/>
    <property type="gene ID" value="LOC126887053"/>
</dbReference>
<dbReference type="Proteomes" id="UP001652700">
    <property type="component" value="Unplaced"/>
</dbReference>